<gene>
    <name evidence="1" type="ORF">LTR37_004826</name>
</gene>
<name>A0ACC3NP12_9PEZI</name>
<dbReference type="EMBL" id="JAUTXU010000029">
    <property type="protein sequence ID" value="KAK3718910.1"/>
    <property type="molecule type" value="Genomic_DNA"/>
</dbReference>
<comment type="caution">
    <text evidence="1">The sequence shown here is derived from an EMBL/GenBank/DDBJ whole genome shotgun (WGS) entry which is preliminary data.</text>
</comment>
<accession>A0ACC3NP12</accession>
<keyword evidence="2" id="KW-1185">Reference proteome</keyword>
<proteinExistence type="predicted"/>
<reference evidence="1" key="1">
    <citation type="submission" date="2023-07" db="EMBL/GenBank/DDBJ databases">
        <title>Black Yeasts Isolated from many extreme environments.</title>
        <authorList>
            <person name="Coleine C."/>
            <person name="Stajich J.E."/>
            <person name="Selbmann L."/>
        </authorList>
    </citation>
    <scope>NUCLEOTIDE SEQUENCE</scope>
    <source>
        <strain evidence="1">CCFEE 5714</strain>
    </source>
</reference>
<evidence type="ECO:0000313" key="1">
    <source>
        <dbReference type="EMBL" id="KAK3718910.1"/>
    </source>
</evidence>
<sequence>MKAQIAAAAAVAAVGARAQAGYKPPTSHAVSYSTVTVDDCSTMPMETMITITNGVTVTYCPECEHDMTTKPHHPGYTTTYTTTYMSLCPTGMVPATYTITESCDEPEPTWTPGPSHVPQGFTVTEKVCDVCDKTPTTVTVTEPCDCEAHEGTPAPNPSPKPTSDSNPDEPGTPDEPNTTSTPPSDGCDGDDCGGDSSEEPDCTQIGDGQVQCSKATSPPKSPAPSPTAACSQIADGQVQCDSATAPASSADCSQIADGQIQCNEGSSPSSGGSAPPYPTPTTDDCSGPGCRAKATGGSPSVTYNNNTTPITPSTGAAQSSFSSVALISSTALAVIVAVLAFAL</sequence>
<dbReference type="Proteomes" id="UP001281147">
    <property type="component" value="Unassembled WGS sequence"/>
</dbReference>
<evidence type="ECO:0000313" key="2">
    <source>
        <dbReference type="Proteomes" id="UP001281147"/>
    </source>
</evidence>
<organism evidence="1 2">
    <name type="scientific">Vermiconidia calcicola</name>
    <dbReference type="NCBI Taxonomy" id="1690605"/>
    <lineage>
        <taxon>Eukaryota</taxon>
        <taxon>Fungi</taxon>
        <taxon>Dikarya</taxon>
        <taxon>Ascomycota</taxon>
        <taxon>Pezizomycotina</taxon>
        <taxon>Dothideomycetes</taxon>
        <taxon>Dothideomycetidae</taxon>
        <taxon>Mycosphaerellales</taxon>
        <taxon>Extremaceae</taxon>
        <taxon>Vermiconidia</taxon>
    </lineage>
</organism>
<protein>
    <submittedName>
        <fullName evidence="1">Uncharacterized protein</fullName>
    </submittedName>
</protein>